<name>A0A7G5IK49_9SPHN</name>
<evidence type="ECO:0000313" key="3">
    <source>
        <dbReference type="EMBL" id="QMW23741.1"/>
    </source>
</evidence>
<keyword evidence="2" id="KW-0472">Membrane</keyword>
<dbReference type="Pfam" id="PF06240">
    <property type="entry name" value="COXG"/>
    <property type="match status" value="1"/>
</dbReference>
<dbReference type="AlphaFoldDB" id="A0A7G5IK49"/>
<feature type="transmembrane region" description="Helical" evidence="2">
    <location>
        <begin position="179"/>
        <end position="198"/>
    </location>
</feature>
<sequence length="200" mass="20744">MELKGETRIAAPRAAVWAALNDPAILARCIDGVESLTASGDNRFSGVLNARVGPVRAKFSGDVELTELDPPNRYVLVGEGKGGVAGFAKGSAEVVLSDADGGTHLAYLAKSTVGGKLAQLGSRLIEGAAKGYAESFFEKFKAEVEGPPPGDFAHPPVETDGSTPRHDAETLPGRGISPLVWGSALVLLVLALLAWLLTRG</sequence>
<dbReference type="Proteomes" id="UP000515292">
    <property type="component" value="Chromosome"/>
</dbReference>
<dbReference type="Gene3D" id="3.30.530.20">
    <property type="match status" value="1"/>
</dbReference>
<gene>
    <name evidence="3" type="ORF">H3309_04445</name>
</gene>
<dbReference type="InterPro" id="IPR010419">
    <property type="entry name" value="CO_DH_gsu"/>
</dbReference>
<keyword evidence="2" id="KW-0812">Transmembrane</keyword>
<dbReference type="InterPro" id="IPR023393">
    <property type="entry name" value="START-like_dom_sf"/>
</dbReference>
<evidence type="ECO:0000256" key="2">
    <source>
        <dbReference type="SAM" id="Phobius"/>
    </source>
</evidence>
<dbReference type="PANTHER" id="PTHR38588">
    <property type="entry name" value="BLL0334 PROTEIN"/>
    <property type="match status" value="1"/>
</dbReference>
<keyword evidence="2" id="KW-1133">Transmembrane helix</keyword>
<dbReference type="SUPFAM" id="SSF55961">
    <property type="entry name" value="Bet v1-like"/>
    <property type="match status" value="1"/>
</dbReference>
<dbReference type="RefSeq" id="WP_182297564.1">
    <property type="nucleotide sequence ID" value="NZ_CP059851.1"/>
</dbReference>
<accession>A0A7G5IK49</accession>
<organism evidence="3 4">
    <name type="scientific">Sandaracinobacteroides saxicola</name>
    <dbReference type="NCBI Taxonomy" id="2759707"/>
    <lineage>
        <taxon>Bacteria</taxon>
        <taxon>Pseudomonadati</taxon>
        <taxon>Pseudomonadota</taxon>
        <taxon>Alphaproteobacteria</taxon>
        <taxon>Sphingomonadales</taxon>
        <taxon>Sphingosinicellaceae</taxon>
        <taxon>Sandaracinobacteroides</taxon>
    </lineage>
</organism>
<keyword evidence="4" id="KW-1185">Reference proteome</keyword>
<evidence type="ECO:0000256" key="1">
    <source>
        <dbReference type="SAM" id="MobiDB-lite"/>
    </source>
</evidence>
<evidence type="ECO:0000313" key="4">
    <source>
        <dbReference type="Proteomes" id="UP000515292"/>
    </source>
</evidence>
<proteinExistence type="predicted"/>
<dbReference type="EMBL" id="CP059851">
    <property type="protein sequence ID" value="QMW23741.1"/>
    <property type="molecule type" value="Genomic_DNA"/>
</dbReference>
<protein>
    <submittedName>
        <fullName evidence="3">Carbon monoxide dehydrogenase subunit G</fullName>
    </submittedName>
</protein>
<dbReference type="KEGG" id="sand:H3309_04445"/>
<feature type="region of interest" description="Disordered" evidence="1">
    <location>
        <begin position="147"/>
        <end position="170"/>
    </location>
</feature>
<dbReference type="PANTHER" id="PTHR38588:SF1">
    <property type="entry name" value="BLL0334 PROTEIN"/>
    <property type="match status" value="1"/>
</dbReference>
<reference evidence="3 4" key="1">
    <citation type="submission" date="2020-07" db="EMBL/GenBank/DDBJ databases">
        <title>Complete genome sequence for Sandaracinobacter sp. M6.</title>
        <authorList>
            <person name="Tang Y."/>
            <person name="Liu Q."/>
            <person name="Guo Z."/>
            <person name="Lei P."/>
            <person name="Huang B."/>
        </authorList>
    </citation>
    <scope>NUCLEOTIDE SEQUENCE [LARGE SCALE GENOMIC DNA]</scope>
    <source>
        <strain evidence="3 4">M6</strain>
    </source>
</reference>
<dbReference type="CDD" id="cd05018">
    <property type="entry name" value="CoxG"/>
    <property type="match status" value="1"/>
</dbReference>